<evidence type="ECO:0000313" key="2">
    <source>
        <dbReference type="Proteomes" id="UP000032180"/>
    </source>
</evidence>
<dbReference type="eggNOG" id="ENOG502QSWW">
    <property type="taxonomic scope" value="Eukaryota"/>
</dbReference>
<dbReference type="STRING" id="77586.A0A0D9V0F4"/>
<dbReference type="Gramene" id="LPERR01G12690.1">
    <property type="protein sequence ID" value="LPERR01G12690.1"/>
    <property type="gene ID" value="LPERR01G12690"/>
</dbReference>
<reference evidence="2" key="2">
    <citation type="submission" date="2013-12" db="EMBL/GenBank/DDBJ databases">
        <authorList>
            <person name="Yu Y."/>
            <person name="Lee S."/>
            <person name="de Baynast K."/>
            <person name="Wissotski M."/>
            <person name="Liu L."/>
            <person name="Talag J."/>
            <person name="Goicoechea J."/>
            <person name="Angelova A."/>
            <person name="Jetty R."/>
            <person name="Kudrna D."/>
            <person name="Golser W."/>
            <person name="Rivera L."/>
            <person name="Zhang J."/>
            <person name="Wing R."/>
        </authorList>
    </citation>
    <scope>NUCLEOTIDE SEQUENCE</scope>
</reference>
<proteinExistence type="predicted"/>
<dbReference type="AlphaFoldDB" id="A0A0D9V0F4"/>
<name>A0A0D9V0F4_9ORYZ</name>
<reference evidence="1" key="3">
    <citation type="submission" date="2015-04" db="UniProtKB">
        <authorList>
            <consortium name="EnsemblPlants"/>
        </authorList>
    </citation>
    <scope>IDENTIFICATION</scope>
</reference>
<organism evidence="1 2">
    <name type="scientific">Leersia perrieri</name>
    <dbReference type="NCBI Taxonomy" id="77586"/>
    <lineage>
        <taxon>Eukaryota</taxon>
        <taxon>Viridiplantae</taxon>
        <taxon>Streptophyta</taxon>
        <taxon>Embryophyta</taxon>
        <taxon>Tracheophyta</taxon>
        <taxon>Spermatophyta</taxon>
        <taxon>Magnoliopsida</taxon>
        <taxon>Liliopsida</taxon>
        <taxon>Poales</taxon>
        <taxon>Poaceae</taxon>
        <taxon>BOP clade</taxon>
        <taxon>Oryzoideae</taxon>
        <taxon>Oryzeae</taxon>
        <taxon>Oryzinae</taxon>
        <taxon>Leersia</taxon>
    </lineage>
</organism>
<protein>
    <submittedName>
        <fullName evidence="1">Uncharacterized protein</fullName>
    </submittedName>
</protein>
<dbReference type="PANTHER" id="PTHR31325">
    <property type="entry name" value="OS01G0798800 PROTEIN-RELATED"/>
    <property type="match status" value="1"/>
</dbReference>
<evidence type="ECO:0000313" key="1">
    <source>
        <dbReference type="EnsemblPlants" id="LPERR01G12690.1"/>
    </source>
</evidence>
<dbReference type="EnsemblPlants" id="LPERR01G12690.1">
    <property type="protein sequence ID" value="LPERR01G12690.1"/>
    <property type="gene ID" value="LPERR01G12690"/>
</dbReference>
<dbReference type="Proteomes" id="UP000032180">
    <property type="component" value="Chromosome 1"/>
</dbReference>
<keyword evidence="2" id="KW-1185">Reference proteome</keyword>
<sequence>MDGQGRRVKRSVDEQTLSGDKRDRVLRRGAEIARRLGEEYGAAEDEASAWLLLADFWSEMVELSSAVKDAVVRSLKNSAAERLVGAAGGKVDWMCYDSHRSWASDGCISTTDVILAWHVATRLYEMRSTTTTAVASASSPNLAAACHLSNYCTYLAAAAPELLPDSAAWTEKRYKDVVADVTRRWARMAPPPPPAARRVTTYERLLTTLSGDKRDRRTGL</sequence>
<reference evidence="1 2" key="1">
    <citation type="submission" date="2012-08" db="EMBL/GenBank/DDBJ databases">
        <title>Oryza genome evolution.</title>
        <authorList>
            <person name="Wing R.A."/>
        </authorList>
    </citation>
    <scope>NUCLEOTIDE SEQUENCE</scope>
</reference>
<dbReference type="HOGENOM" id="CLU_1257691_0_0_1"/>
<accession>A0A0D9V0F4</accession>